<feature type="domain" description="Lipoyl-binding" evidence="1">
    <location>
        <begin position="1"/>
        <end position="41"/>
    </location>
</feature>
<dbReference type="InParanoid" id="M1YFJ1"/>
<feature type="non-terminal residue" evidence="2">
    <location>
        <position position="1"/>
    </location>
</feature>
<dbReference type="EC" id="4.1.1.3" evidence="2"/>
<protein>
    <submittedName>
        <fullName evidence="2">Oxaloacetate decarboxylase, alpha chain (Fragment, part 2)</fullName>
        <ecNumber evidence="2">4.1.1.3</ecNumber>
    </submittedName>
</protein>
<dbReference type="Gene3D" id="2.40.50.100">
    <property type="match status" value="1"/>
</dbReference>
<dbReference type="SUPFAM" id="SSF51230">
    <property type="entry name" value="Single hybrid motif"/>
    <property type="match status" value="1"/>
</dbReference>
<dbReference type="CDD" id="cd06850">
    <property type="entry name" value="biotinyl_domain"/>
    <property type="match status" value="1"/>
</dbReference>
<evidence type="ECO:0000313" key="2">
    <source>
        <dbReference type="EMBL" id="CCQ89196.1"/>
    </source>
</evidence>
<comment type="caution">
    <text evidence="2">The sequence shown here is derived from an EMBL/GenBank/DDBJ whole genome shotgun (WGS) entry which is preliminary data.</text>
</comment>
<dbReference type="InterPro" id="IPR000089">
    <property type="entry name" value="Biotin_lipoyl"/>
</dbReference>
<name>M1YFJ1_NITG3</name>
<keyword evidence="3" id="KW-1185">Reference proteome</keyword>
<dbReference type="GO" id="GO:0016829">
    <property type="term" value="F:lyase activity"/>
    <property type="evidence" value="ECO:0007669"/>
    <property type="project" value="UniProtKB-KW"/>
</dbReference>
<dbReference type="EMBL" id="CAQJ01000002">
    <property type="protein sequence ID" value="CCQ89196.1"/>
    <property type="molecule type" value="Genomic_DNA"/>
</dbReference>
<accession>M1YFJ1</accession>
<dbReference type="InterPro" id="IPR011053">
    <property type="entry name" value="Single_hybrid_motif"/>
</dbReference>
<dbReference type="Pfam" id="PF00364">
    <property type="entry name" value="Biotin_lipoyl"/>
    <property type="match status" value="1"/>
</dbReference>
<dbReference type="STRING" id="1266370.NITGR_100001"/>
<reference evidence="2 3" key="1">
    <citation type="journal article" date="2013" name="Front. Microbiol.">
        <title>The genome of Nitrospina gracilis illuminates the metabolism and evolution of the major marine nitrite oxidizer.</title>
        <authorList>
            <person name="Luecker S."/>
            <person name="Nowka B."/>
            <person name="Rattei T."/>
            <person name="Spieck E."/>
            <person name="and Daims H."/>
        </authorList>
    </citation>
    <scope>NUCLEOTIDE SEQUENCE [LARGE SCALE GENOMIC DNA]</scope>
    <source>
        <strain evidence="2 3">3/211</strain>
    </source>
</reference>
<dbReference type="PROSITE" id="PS50968">
    <property type="entry name" value="BIOTINYL_LIPOYL"/>
    <property type="match status" value="1"/>
</dbReference>
<organism evidence="2 3">
    <name type="scientific">Nitrospina gracilis (strain 3/211)</name>
    <dbReference type="NCBI Taxonomy" id="1266370"/>
    <lineage>
        <taxon>Bacteria</taxon>
        <taxon>Pseudomonadati</taxon>
        <taxon>Nitrospinota/Tectimicrobiota group</taxon>
        <taxon>Nitrospinota</taxon>
        <taxon>Nitrospinia</taxon>
        <taxon>Nitrospinales</taxon>
        <taxon>Nitrospinaceae</taxon>
        <taxon>Nitrospina</taxon>
    </lineage>
</organism>
<dbReference type="AlphaFoldDB" id="M1YFJ1"/>
<evidence type="ECO:0000313" key="3">
    <source>
        <dbReference type="Proteomes" id="UP000011704"/>
    </source>
</evidence>
<proteinExistence type="predicted"/>
<gene>
    <name evidence="2" type="primary">oadA</name>
    <name evidence="2" type="ORF">NITGR_100001</name>
</gene>
<keyword evidence="2" id="KW-0456">Lyase</keyword>
<sequence length="41" mass="4465">MVLESMKMETEVHSPYSGTINSILVQEGANVQTGDELILIS</sequence>
<evidence type="ECO:0000259" key="1">
    <source>
        <dbReference type="PROSITE" id="PS50968"/>
    </source>
</evidence>
<dbReference type="HOGENOM" id="CLU_016733_9_3_0"/>
<dbReference type="Proteomes" id="UP000011704">
    <property type="component" value="Unassembled WGS sequence"/>
</dbReference>